<gene>
    <name evidence="1" type="ORF">SEA_IMMANUEL3_59</name>
</gene>
<protein>
    <submittedName>
        <fullName evidence="1">Uncharacterized protein</fullName>
    </submittedName>
</protein>
<organism evidence="1 2">
    <name type="scientific">Streptomyces phage Immanuel3</name>
    <dbReference type="NCBI Taxonomy" id="2053813"/>
    <lineage>
        <taxon>Viruses</taxon>
        <taxon>Duplodnaviria</taxon>
        <taxon>Heunggongvirae</taxon>
        <taxon>Uroviricota</taxon>
        <taxon>Caudoviricetes</taxon>
        <taxon>Beephvirinae</taxon>
        <taxon>Immanueltrevirus</taxon>
        <taxon>Immanueltrevirus immanuel3</taxon>
    </lineage>
</organism>
<accession>A0A2H4PR62</accession>
<proteinExistence type="predicted"/>
<dbReference type="Proteomes" id="UP000240216">
    <property type="component" value="Segment"/>
</dbReference>
<dbReference type="EMBL" id="MG518520">
    <property type="protein sequence ID" value="ATW69415.1"/>
    <property type="molecule type" value="Genomic_DNA"/>
</dbReference>
<sequence>MGRSEDLTNDTVDAFEVATGQPPNDYEYAQIKILAQEYSSGEENKD</sequence>
<evidence type="ECO:0000313" key="1">
    <source>
        <dbReference type="EMBL" id="ATW69415.1"/>
    </source>
</evidence>
<reference evidence="2" key="1">
    <citation type="submission" date="2017-11" db="EMBL/GenBank/DDBJ databases">
        <authorList>
            <person name="McClendondon-Moss T.O."/>
            <person name="Donegan-Quick R.D."/>
            <person name="Bhuiyan S."/>
            <person name="Visi D.K."/>
            <person name="Allen M.S."/>
            <person name="Hughes L.E."/>
            <person name="Garlena R.A."/>
            <person name="Russell D.A."/>
            <person name="Pope W.H."/>
            <person name="Jacobs-Sera D."/>
            <person name="Hendrix R.W."/>
            <person name="Hatfull G.F."/>
        </authorList>
    </citation>
    <scope>NUCLEOTIDE SEQUENCE [LARGE SCALE GENOMIC DNA]</scope>
</reference>
<keyword evidence="2" id="KW-1185">Reference proteome</keyword>
<evidence type="ECO:0000313" key="2">
    <source>
        <dbReference type="Proteomes" id="UP000240216"/>
    </source>
</evidence>
<name>A0A2H4PR62_9CAUD</name>